<evidence type="ECO:0000256" key="1">
    <source>
        <dbReference type="SAM" id="Phobius"/>
    </source>
</evidence>
<proteinExistence type="predicted"/>
<feature type="transmembrane region" description="Helical" evidence="1">
    <location>
        <begin position="12"/>
        <end position="34"/>
    </location>
</feature>
<sequence length="57" mass="6189">MIVVVDVTVTAIVMNVVSDVTVIVTSIAMTVGIGKSHWKSALRKSTFFVQEFSGLIY</sequence>
<keyword evidence="1" id="KW-0472">Membrane</keyword>
<gene>
    <name evidence="2" type="ORF">BWGO95_00924</name>
</gene>
<dbReference type="EMBL" id="FMAK01000021">
    <property type="protein sequence ID" value="SCB66811.1"/>
    <property type="molecule type" value="Genomic_DNA"/>
</dbReference>
<keyword evidence="1" id="KW-0812">Transmembrane</keyword>
<keyword evidence="1" id="KW-1133">Transmembrane helix</keyword>
<accession>A0A1G4EJD3</accession>
<organism evidence="2 3">
    <name type="scientific">Bacillus mycoides</name>
    <dbReference type="NCBI Taxonomy" id="1405"/>
    <lineage>
        <taxon>Bacteria</taxon>
        <taxon>Bacillati</taxon>
        <taxon>Bacillota</taxon>
        <taxon>Bacilli</taxon>
        <taxon>Bacillales</taxon>
        <taxon>Bacillaceae</taxon>
        <taxon>Bacillus</taxon>
        <taxon>Bacillus cereus group</taxon>
    </lineage>
</organism>
<name>A0A1G4EJD3_BACMY</name>
<dbReference type="AlphaFoldDB" id="A0A1G4EJD3"/>
<evidence type="ECO:0000313" key="2">
    <source>
        <dbReference type="EMBL" id="SCB66811.1"/>
    </source>
</evidence>
<protein>
    <submittedName>
        <fullName evidence="2">Uncharacterized protein</fullName>
    </submittedName>
</protein>
<reference evidence="2 3" key="1">
    <citation type="submission" date="2016-08" db="EMBL/GenBank/DDBJ databases">
        <authorList>
            <person name="Seilhamer J.J."/>
        </authorList>
    </citation>
    <scope>NUCLEOTIDE SEQUENCE [LARGE SCALE GENOMIC DNA]</scope>
    <source>
        <strain evidence="2 3">SDA_GO95</strain>
    </source>
</reference>
<evidence type="ECO:0000313" key="3">
    <source>
        <dbReference type="Proteomes" id="UP000195696"/>
    </source>
</evidence>
<dbReference type="Proteomes" id="UP000195696">
    <property type="component" value="Unassembled WGS sequence"/>
</dbReference>